<evidence type="ECO:0000256" key="3">
    <source>
        <dbReference type="ARBA" id="ARBA00022475"/>
    </source>
</evidence>
<reference evidence="8 9" key="1">
    <citation type="submission" date="2016-10" db="EMBL/GenBank/DDBJ databases">
        <title>Rhodobacter sp. LPB0142, isolated from sea water.</title>
        <authorList>
            <person name="Kim E."/>
            <person name="Yi H."/>
        </authorList>
    </citation>
    <scope>NUCLEOTIDE SEQUENCE [LARGE SCALE GENOMIC DNA]</scope>
    <source>
        <strain evidence="8 9">LPB0142</strain>
    </source>
</reference>
<keyword evidence="7" id="KW-0653">Protein transport</keyword>
<keyword evidence="6" id="KW-0472">Membrane</keyword>
<keyword evidence="8" id="KW-0670">Pyruvate</keyword>
<keyword evidence="4 7" id="KW-0812">Transmembrane</keyword>
<dbReference type="Proteomes" id="UP000176562">
    <property type="component" value="Chromosome"/>
</dbReference>
<evidence type="ECO:0000313" key="9">
    <source>
        <dbReference type="Proteomes" id="UP000176562"/>
    </source>
</evidence>
<accession>A0A1D9MA82</accession>
<keyword evidence="3" id="KW-1003">Cell membrane</keyword>
<gene>
    <name evidence="8" type="ORF">LPB142_04745</name>
</gene>
<keyword evidence="9" id="KW-1185">Reference proteome</keyword>
<evidence type="ECO:0000256" key="5">
    <source>
        <dbReference type="ARBA" id="ARBA00022989"/>
    </source>
</evidence>
<name>A0A1D9MA82_9RHOB</name>
<dbReference type="AlphaFoldDB" id="A0A1D9MA82"/>
<keyword evidence="7" id="KW-0813">Transport</keyword>
<proteinExistence type="inferred from homology"/>
<sequence>MSLSFGEPRRRRRPDLTPMIDVVFLLLVFFMLASRFASETSLPLEAARGGAGGWTGPMRLVEIGPAGALTLNGAAIAPEALAAALAPLTAAPSDPVILRGRDAALQDLVAVMDRLRDAGFTALVLVE</sequence>
<dbReference type="EMBL" id="CP017781">
    <property type="protein sequence ID" value="AOZ68708.1"/>
    <property type="molecule type" value="Genomic_DNA"/>
</dbReference>
<evidence type="ECO:0000256" key="4">
    <source>
        <dbReference type="ARBA" id="ARBA00022692"/>
    </source>
</evidence>
<dbReference type="GO" id="GO:0005886">
    <property type="term" value="C:plasma membrane"/>
    <property type="evidence" value="ECO:0007669"/>
    <property type="project" value="UniProtKB-SubCell"/>
</dbReference>
<comment type="similarity">
    <text evidence="2 7">Belongs to the ExbD/TolR family.</text>
</comment>
<keyword evidence="5" id="KW-1133">Transmembrane helix</keyword>
<dbReference type="GO" id="GO:0015031">
    <property type="term" value="P:protein transport"/>
    <property type="evidence" value="ECO:0007669"/>
    <property type="project" value="UniProtKB-KW"/>
</dbReference>
<dbReference type="GO" id="GO:0022857">
    <property type="term" value="F:transmembrane transporter activity"/>
    <property type="evidence" value="ECO:0007669"/>
    <property type="project" value="InterPro"/>
</dbReference>
<evidence type="ECO:0000313" key="8">
    <source>
        <dbReference type="EMBL" id="AOZ68708.1"/>
    </source>
</evidence>
<dbReference type="RefSeq" id="WP_068765953.1">
    <property type="nucleotide sequence ID" value="NZ_CP017781.1"/>
</dbReference>
<evidence type="ECO:0000256" key="6">
    <source>
        <dbReference type="ARBA" id="ARBA00023136"/>
    </source>
</evidence>
<protein>
    <submittedName>
        <fullName evidence="8">Indolepyruvate ferredoxin oxidoreductase</fullName>
    </submittedName>
</protein>
<dbReference type="STRING" id="1850250.LPB142_04745"/>
<dbReference type="InterPro" id="IPR003400">
    <property type="entry name" value="ExbD"/>
</dbReference>
<dbReference type="Pfam" id="PF02472">
    <property type="entry name" value="ExbD"/>
    <property type="match status" value="1"/>
</dbReference>
<organism evidence="8 9">
    <name type="scientific">Rhodobacter xanthinilyticus</name>
    <dbReference type="NCBI Taxonomy" id="1850250"/>
    <lineage>
        <taxon>Bacteria</taxon>
        <taxon>Pseudomonadati</taxon>
        <taxon>Pseudomonadota</taxon>
        <taxon>Alphaproteobacteria</taxon>
        <taxon>Rhodobacterales</taxon>
        <taxon>Rhodobacter group</taxon>
        <taxon>Rhodobacter</taxon>
    </lineage>
</organism>
<comment type="subcellular location">
    <subcellularLocation>
        <location evidence="1">Cell membrane</location>
        <topology evidence="1">Single-pass membrane protein</topology>
    </subcellularLocation>
    <subcellularLocation>
        <location evidence="7">Cell membrane</location>
        <topology evidence="7">Single-pass type II membrane protein</topology>
    </subcellularLocation>
</comment>
<dbReference type="KEGG" id="rhp:LPB142_04745"/>
<evidence type="ECO:0000256" key="1">
    <source>
        <dbReference type="ARBA" id="ARBA00004162"/>
    </source>
</evidence>
<evidence type="ECO:0000256" key="7">
    <source>
        <dbReference type="RuleBase" id="RU003879"/>
    </source>
</evidence>
<dbReference type="PANTHER" id="PTHR30558">
    <property type="entry name" value="EXBD MEMBRANE COMPONENT OF PMF-DRIVEN MACROMOLECULE IMPORT SYSTEM"/>
    <property type="match status" value="1"/>
</dbReference>
<dbReference type="Gene3D" id="3.30.420.270">
    <property type="match status" value="1"/>
</dbReference>
<dbReference type="PANTHER" id="PTHR30558:SF3">
    <property type="entry name" value="BIOPOLYMER TRANSPORT PROTEIN EXBD-RELATED"/>
    <property type="match status" value="1"/>
</dbReference>
<evidence type="ECO:0000256" key="2">
    <source>
        <dbReference type="ARBA" id="ARBA00005811"/>
    </source>
</evidence>